<dbReference type="EMBL" id="SHKI01000004">
    <property type="protein sequence ID" value="RZT65880.1"/>
    <property type="molecule type" value="Genomic_DNA"/>
</dbReference>
<sequence>MALGEQSELKVLSYNILREGEFNTSASDLELRLNHPWKKVGVEARRYKVIKYIANSGASVVNLQEAEYLTQRDHLKNSVSLKEHWRMIEHNTDAARAWQQRPTIMYDTRKLENNPNDPTQAGVRKLGTNARNNPMFLQWARFLDKKSQTHFYVFNTHLPSNASSTADVMNVERDRQMAVVINRINEIVVDPNDPVILTGDFNSANSSAAILRAKSAGLRDAHDVPGIPISGKGLKTNPGFTVPTTKGNRLDRVFFKENSRLTITSYTTDVTEWLGSDHLPVYATFTLNPQ</sequence>
<reference evidence="10 11" key="1">
    <citation type="journal article" date="2015" name="Stand. Genomic Sci.">
        <title>Genomic Encyclopedia of Bacterial and Archaeal Type Strains, Phase III: the genomes of soil and plant-associated and newly described type strains.</title>
        <authorList>
            <person name="Whitman W.B."/>
            <person name="Woyke T."/>
            <person name="Klenk H.P."/>
            <person name="Zhou Y."/>
            <person name="Lilburn T.G."/>
            <person name="Beck B.J."/>
            <person name="De Vos P."/>
            <person name="Vandamme P."/>
            <person name="Eisen J.A."/>
            <person name="Garrity G."/>
            <person name="Hugenholtz P."/>
            <person name="Kyrpides N.C."/>
        </authorList>
    </citation>
    <scope>NUCLEOTIDE SEQUENCE [LARGE SCALE GENOMIC DNA]</scope>
    <source>
        <strain evidence="10 11">RF6</strain>
    </source>
</reference>
<gene>
    <name evidence="10" type="ORF">EV139_1302</name>
</gene>
<name>A0A4Q7TZF6_9MICO</name>
<dbReference type="GO" id="GO:0004527">
    <property type="term" value="F:exonuclease activity"/>
    <property type="evidence" value="ECO:0007669"/>
    <property type="project" value="UniProtKB-KW"/>
</dbReference>
<comment type="cofactor">
    <cofactor evidence="1">
        <name>Mn(2+)</name>
        <dbReference type="ChEBI" id="CHEBI:29035"/>
    </cofactor>
</comment>
<evidence type="ECO:0000256" key="8">
    <source>
        <dbReference type="ARBA" id="ARBA00023204"/>
    </source>
</evidence>
<keyword evidence="10" id="KW-0255">Endonuclease</keyword>
<dbReference type="PANTHER" id="PTHR15822">
    <property type="entry name" value="TRAF AND TNF RECEPTOR-ASSOCIATED PROTEIN"/>
    <property type="match status" value="1"/>
</dbReference>
<protein>
    <submittedName>
        <fullName evidence="10">Endonuclease/exonuclease/phosphatase family metal-dependent hydrolase</fullName>
    </submittedName>
</protein>
<proteinExistence type="predicted"/>
<keyword evidence="11" id="KW-1185">Reference proteome</keyword>
<evidence type="ECO:0000256" key="5">
    <source>
        <dbReference type="ARBA" id="ARBA00022763"/>
    </source>
</evidence>
<keyword evidence="6 10" id="KW-0378">Hydrolase</keyword>
<feature type="domain" description="Endonuclease/exonuclease/phosphatase" evidence="9">
    <location>
        <begin position="49"/>
        <end position="278"/>
    </location>
</feature>
<accession>A0A4Q7TZF6</accession>
<dbReference type="PANTHER" id="PTHR15822:SF4">
    <property type="entry name" value="TYROSYL-DNA PHOSPHODIESTERASE 2"/>
    <property type="match status" value="1"/>
</dbReference>
<dbReference type="InterPro" id="IPR036691">
    <property type="entry name" value="Endo/exonu/phosph_ase_sf"/>
</dbReference>
<comment type="cofactor">
    <cofactor evidence="2">
        <name>Mg(2+)</name>
        <dbReference type="ChEBI" id="CHEBI:18420"/>
    </cofactor>
</comment>
<dbReference type="GO" id="GO:0046872">
    <property type="term" value="F:metal ion binding"/>
    <property type="evidence" value="ECO:0007669"/>
    <property type="project" value="UniProtKB-KW"/>
</dbReference>
<dbReference type="Gene3D" id="3.60.10.10">
    <property type="entry name" value="Endonuclease/exonuclease/phosphatase"/>
    <property type="match status" value="1"/>
</dbReference>
<comment type="caution">
    <text evidence="10">The sequence shown here is derived from an EMBL/GenBank/DDBJ whole genome shotgun (WGS) entry which is preliminary data.</text>
</comment>
<dbReference type="InterPro" id="IPR005135">
    <property type="entry name" value="Endo/exonuclease/phosphatase"/>
</dbReference>
<dbReference type="Proteomes" id="UP000291832">
    <property type="component" value="Unassembled WGS sequence"/>
</dbReference>
<dbReference type="AlphaFoldDB" id="A0A4Q7TZF6"/>
<evidence type="ECO:0000256" key="2">
    <source>
        <dbReference type="ARBA" id="ARBA00001946"/>
    </source>
</evidence>
<evidence type="ECO:0000256" key="1">
    <source>
        <dbReference type="ARBA" id="ARBA00001936"/>
    </source>
</evidence>
<evidence type="ECO:0000259" key="9">
    <source>
        <dbReference type="Pfam" id="PF03372"/>
    </source>
</evidence>
<dbReference type="InterPro" id="IPR051547">
    <property type="entry name" value="TDP2-like"/>
</dbReference>
<organism evidence="10 11">
    <name type="scientific">Leucobacter luti</name>
    <dbReference type="NCBI Taxonomy" id="340320"/>
    <lineage>
        <taxon>Bacteria</taxon>
        <taxon>Bacillati</taxon>
        <taxon>Actinomycetota</taxon>
        <taxon>Actinomycetes</taxon>
        <taxon>Micrococcales</taxon>
        <taxon>Microbacteriaceae</taxon>
        <taxon>Leucobacter</taxon>
    </lineage>
</organism>
<keyword evidence="7" id="KW-0460">Magnesium</keyword>
<keyword evidence="3" id="KW-0540">Nuclease</keyword>
<keyword evidence="4" id="KW-0479">Metal-binding</keyword>
<dbReference type="SUPFAM" id="SSF56219">
    <property type="entry name" value="DNase I-like"/>
    <property type="match status" value="1"/>
</dbReference>
<evidence type="ECO:0000256" key="4">
    <source>
        <dbReference type="ARBA" id="ARBA00022723"/>
    </source>
</evidence>
<evidence type="ECO:0000256" key="3">
    <source>
        <dbReference type="ARBA" id="ARBA00022722"/>
    </source>
</evidence>
<keyword evidence="5" id="KW-0227">DNA damage</keyword>
<dbReference type="GO" id="GO:0004519">
    <property type="term" value="F:endonuclease activity"/>
    <property type="evidence" value="ECO:0007669"/>
    <property type="project" value="UniProtKB-KW"/>
</dbReference>
<dbReference type="Pfam" id="PF03372">
    <property type="entry name" value="Exo_endo_phos"/>
    <property type="match status" value="1"/>
</dbReference>
<keyword evidence="10" id="KW-0269">Exonuclease</keyword>
<evidence type="ECO:0000313" key="10">
    <source>
        <dbReference type="EMBL" id="RZT65880.1"/>
    </source>
</evidence>
<keyword evidence="8" id="KW-0234">DNA repair</keyword>
<evidence type="ECO:0000313" key="11">
    <source>
        <dbReference type="Proteomes" id="UP000291832"/>
    </source>
</evidence>
<evidence type="ECO:0000256" key="7">
    <source>
        <dbReference type="ARBA" id="ARBA00022842"/>
    </source>
</evidence>
<dbReference type="GO" id="GO:0006281">
    <property type="term" value="P:DNA repair"/>
    <property type="evidence" value="ECO:0007669"/>
    <property type="project" value="UniProtKB-KW"/>
</dbReference>
<evidence type="ECO:0000256" key="6">
    <source>
        <dbReference type="ARBA" id="ARBA00022801"/>
    </source>
</evidence>